<sequence length="155" mass="16778">MEASGKVRLFTGVRLTIILCALALAIAYALGLDAASKIPGQFVKISLVVAIAAAHGRYGEFFMASTQLWKNLFWYIAMVISGAAVILLPAGPLIPIAAAVFSLILLVPLTYGGWVCFTNVKLALFARQLSRFSKTLSKSDKAEFQVRMKRNVNAL</sequence>
<accession>A0A1X6YS80</accession>
<gene>
    <name evidence="2" type="ORF">ROA7450_01244</name>
</gene>
<dbReference type="Proteomes" id="UP000193061">
    <property type="component" value="Unassembled WGS sequence"/>
</dbReference>
<evidence type="ECO:0000313" key="2">
    <source>
        <dbReference type="EMBL" id="SLN29224.1"/>
    </source>
</evidence>
<keyword evidence="1" id="KW-1133">Transmembrane helix</keyword>
<name>A0A1X6YS80_9RHOB</name>
<organism evidence="2 3">
    <name type="scientific">Roseovarius albus</name>
    <dbReference type="NCBI Taxonomy" id="1247867"/>
    <lineage>
        <taxon>Bacteria</taxon>
        <taxon>Pseudomonadati</taxon>
        <taxon>Pseudomonadota</taxon>
        <taxon>Alphaproteobacteria</taxon>
        <taxon>Rhodobacterales</taxon>
        <taxon>Roseobacteraceae</taxon>
        <taxon>Roseovarius</taxon>
    </lineage>
</organism>
<keyword evidence="1" id="KW-0472">Membrane</keyword>
<feature type="transmembrane region" description="Helical" evidence="1">
    <location>
        <begin position="72"/>
        <end position="90"/>
    </location>
</feature>
<dbReference type="AlphaFoldDB" id="A0A1X6YS80"/>
<keyword evidence="3" id="KW-1185">Reference proteome</keyword>
<feature type="transmembrane region" description="Helical" evidence="1">
    <location>
        <begin position="12"/>
        <end position="30"/>
    </location>
</feature>
<keyword evidence="1" id="KW-0812">Transmembrane</keyword>
<evidence type="ECO:0000256" key="1">
    <source>
        <dbReference type="SAM" id="Phobius"/>
    </source>
</evidence>
<proteinExistence type="predicted"/>
<feature type="transmembrane region" description="Helical" evidence="1">
    <location>
        <begin position="96"/>
        <end position="117"/>
    </location>
</feature>
<dbReference type="EMBL" id="FWFX01000003">
    <property type="protein sequence ID" value="SLN29224.1"/>
    <property type="molecule type" value="Genomic_DNA"/>
</dbReference>
<reference evidence="2 3" key="1">
    <citation type="submission" date="2017-03" db="EMBL/GenBank/DDBJ databases">
        <authorList>
            <person name="Afonso C.L."/>
            <person name="Miller P.J."/>
            <person name="Scott M.A."/>
            <person name="Spackman E."/>
            <person name="Goraichik I."/>
            <person name="Dimitrov K.M."/>
            <person name="Suarez D.L."/>
            <person name="Swayne D.E."/>
        </authorList>
    </citation>
    <scope>NUCLEOTIDE SEQUENCE [LARGE SCALE GENOMIC DNA]</scope>
    <source>
        <strain evidence="2 3">CECT 7450</strain>
    </source>
</reference>
<evidence type="ECO:0000313" key="3">
    <source>
        <dbReference type="Proteomes" id="UP000193061"/>
    </source>
</evidence>
<protein>
    <submittedName>
        <fullName evidence="2">Uncharacterized protein</fullName>
    </submittedName>
</protein>